<dbReference type="Proteomes" id="UP000075573">
    <property type="component" value="Unassembled WGS sequence"/>
</dbReference>
<evidence type="ECO:0000313" key="1">
    <source>
        <dbReference type="EMBL" id="KXV03074.1"/>
    </source>
</evidence>
<protein>
    <submittedName>
        <fullName evidence="1">Uncharacterized protein</fullName>
    </submittedName>
</protein>
<dbReference type="RefSeq" id="WP_062493603.1">
    <property type="nucleotide sequence ID" value="NZ_LHZB01000070.1"/>
</dbReference>
<evidence type="ECO:0000313" key="2">
    <source>
        <dbReference type="Proteomes" id="UP000075573"/>
    </source>
</evidence>
<reference evidence="1 2" key="1">
    <citation type="submission" date="2015-06" db="EMBL/GenBank/DDBJ databases">
        <title>Improved classification and identification of acetic acid bacteria using matrix-assisted laser desorption/ionization time-of-flight mass spectrometry; Gluconobacter nephelii and Gluconobacter uchimurae are later heterotypic synonyms of Gluconobacter japonicus and Gluconobacter oxydans, respectively.</title>
        <authorList>
            <person name="Li L."/>
            <person name="Cleenwerck I."/>
            <person name="De Vuyst L."/>
            <person name="Vandamme P."/>
        </authorList>
    </citation>
    <scope>NUCLEOTIDE SEQUENCE [LARGE SCALE GENOMIC DNA]</scope>
    <source>
        <strain evidence="1 2">LMG 1764</strain>
    </source>
</reference>
<comment type="caution">
    <text evidence="1">The sequence shown here is derived from an EMBL/GenBank/DDBJ whole genome shotgun (WGS) entry which is preliminary data.</text>
</comment>
<gene>
    <name evidence="1" type="ORF">AD929_01050</name>
</gene>
<proteinExistence type="predicted"/>
<dbReference type="EMBL" id="LHZB01000070">
    <property type="protein sequence ID" value="KXV03074.1"/>
    <property type="molecule type" value="Genomic_DNA"/>
</dbReference>
<name>A0A149R100_9PROT</name>
<dbReference type="AlphaFoldDB" id="A0A149R100"/>
<dbReference type="PATRIC" id="fig|442.7.peg.2638"/>
<sequence length="125" mass="14171">MRRYQFPYVPTPRGRPPMRWTDTQEPTTCRRCNMHWEDGDPALTIACTGCGAPADEPCRRSSGGNERVCACRDEAAVQMVLLTRCEGLTWDGRHEKPLLLRERPIAHALMCRSVRTGAPVSRWTS</sequence>
<organism evidence="1 2">
    <name type="scientific">Gluconobacter potus</name>
    <dbReference type="NCBI Taxonomy" id="2724927"/>
    <lineage>
        <taxon>Bacteria</taxon>
        <taxon>Pseudomonadati</taxon>
        <taxon>Pseudomonadota</taxon>
        <taxon>Alphaproteobacteria</taxon>
        <taxon>Acetobacterales</taxon>
        <taxon>Acetobacteraceae</taxon>
        <taxon>Gluconobacter</taxon>
    </lineage>
</organism>
<accession>A0A149R100</accession>